<feature type="compositionally biased region" description="Polar residues" evidence="1">
    <location>
        <begin position="12"/>
        <end position="29"/>
    </location>
</feature>
<dbReference type="AlphaFoldDB" id="A0A5B7I4A8"/>
<protein>
    <submittedName>
        <fullName evidence="2">Uncharacterized protein</fullName>
    </submittedName>
</protein>
<accession>A0A5B7I4A8</accession>
<feature type="region of interest" description="Disordered" evidence="1">
    <location>
        <begin position="1"/>
        <end position="29"/>
    </location>
</feature>
<proteinExistence type="predicted"/>
<name>A0A5B7I4A8_PORTR</name>
<evidence type="ECO:0000256" key="1">
    <source>
        <dbReference type="SAM" id="MobiDB-lite"/>
    </source>
</evidence>
<sequence length="79" mass="8735">MTGLSVHYPKPSSRNIDTPPSHSRQRGVSSCITKKNTISKASIRRTRIHSRRCKGLVSPPVYATPPHIHCFPFGCGSHL</sequence>
<dbReference type="Proteomes" id="UP000324222">
    <property type="component" value="Unassembled WGS sequence"/>
</dbReference>
<evidence type="ECO:0000313" key="2">
    <source>
        <dbReference type="EMBL" id="MPC77133.1"/>
    </source>
</evidence>
<keyword evidence="3" id="KW-1185">Reference proteome</keyword>
<evidence type="ECO:0000313" key="3">
    <source>
        <dbReference type="Proteomes" id="UP000324222"/>
    </source>
</evidence>
<reference evidence="2 3" key="1">
    <citation type="submission" date="2019-05" db="EMBL/GenBank/DDBJ databases">
        <title>Another draft genome of Portunus trituberculatus and its Hox gene families provides insights of decapod evolution.</title>
        <authorList>
            <person name="Jeong J.-H."/>
            <person name="Song I."/>
            <person name="Kim S."/>
            <person name="Choi T."/>
            <person name="Kim D."/>
            <person name="Ryu S."/>
            <person name="Kim W."/>
        </authorList>
    </citation>
    <scope>NUCLEOTIDE SEQUENCE [LARGE SCALE GENOMIC DNA]</scope>
    <source>
        <tissue evidence="2">Muscle</tissue>
    </source>
</reference>
<organism evidence="2 3">
    <name type="scientific">Portunus trituberculatus</name>
    <name type="common">Swimming crab</name>
    <name type="synonym">Neptunus trituberculatus</name>
    <dbReference type="NCBI Taxonomy" id="210409"/>
    <lineage>
        <taxon>Eukaryota</taxon>
        <taxon>Metazoa</taxon>
        <taxon>Ecdysozoa</taxon>
        <taxon>Arthropoda</taxon>
        <taxon>Crustacea</taxon>
        <taxon>Multicrustacea</taxon>
        <taxon>Malacostraca</taxon>
        <taxon>Eumalacostraca</taxon>
        <taxon>Eucarida</taxon>
        <taxon>Decapoda</taxon>
        <taxon>Pleocyemata</taxon>
        <taxon>Brachyura</taxon>
        <taxon>Eubrachyura</taxon>
        <taxon>Portunoidea</taxon>
        <taxon>Portunidae</taxon>
        <taxon>Portuninae</taxon>
        <taxon>Portunus</taxon>
    </lineage>
</organism>
<gene>
    <name evidence="2" type="ORF">E2C01_071578</name>
</gene>
<dbReference type="EMBL" id="VSRR010045080">
    <property type="protein sequence ID" value="MPC77133.1"/>
    <property type="molecule type" value="Genomic_DNA"/>
</dbReference>
<comment type="caution">
    <text evidence="2">The sequence shown here is derived from an EMBL/GenBank/DDBJ whole genome shotgun (WGS) entry which is preliminary data.</text>
</comment>